<sequence length="279" mass="30556">MSADSFSQDLEKGPSTSTAGSAPNKSNSLPYQDAGAVRKVKSSFRADAENIYINDEPINKEEFMHAFGGTLTVGARKQTEQSKNYGDPVPAGLAAFSCTTFTLGLIEMHAKGVTHANTLLGALLTTSGVVLLITGILCFIVGNTWASATFLMFGGFWSSYAFILMNVGGQLEAYSSTEEYAQSIALFFMPWCIFCFILWACTWKSTWPLFSLMLSIWLFVLFFTIGQAVSSVNVYKAGGFFSVLSGVLGFYNVYAGLADKTNSYYVVKPWFMPNVYKEE</sequence>
<comment type="caution">
    <text evidence="1">The sequence shown here is derived from an EMBL/GenBank/DDBJ whole genome shotgun (WGS) entry which is preliminary data.</text>
</comment>
<protein>
    <submittedName>
        <fullName evidence="1">Unnamed protein product</fullName>
    </submittedName>
</protein>
<dbReference type="EMBL" id="BSXS01002623">
    <property type="protein sequence ID" value="GME79508.1"/>
    <property type="molecule type" value="Genomic_DNA"/>
</dbReference>
<keyword evidence="2" id="KW-1185">Reference proteome</keyword>
<organism evidence="1 2">
    <name type="scientific">Ambrosiozyma monospora</name>
    <name type="common">Yeast</name>
    <name type="synonym">Endomycopsis monosporus</name>
    <dbReference type="NCBI Taxonomy" id="43982"/>
    <lineage>
        <taxon>Eukaryota</taxon>
        <taxon>Fungi</taxon>
        <taxon>Dikarya</taxon>
        <taxon>Ascomycota</taxon>
        <taxon>Saccharomycotina</taxon>
        <taxon>Pichiomycetes</taxon>
        <taxon>Pichiales</taxon>
        <taxon>Pichiaceae</taxon>
        <taxon>Ambrosiozyma</taxon>
    </lineage>
</organism>
<gene>
    <name evidence="1" type="ORF">Amon02_000398400</name>
</gene>
<evidence type="ECO:0000313" key="2">
    <source>
        <dbReference type="Proteomes" id="UP001165064"/>
    </source>
</evidence>
<reference evidence="1" key="1">
    <citation type="submission" date="2023-04" db="EMBL/GenBank/DDBJ databases">
        <title>Ambrosiozyma monospora NBRC 10751.</title>
        <authorList>
            <person name="Ichikawa N."/>
            <person name="Sato H."/>
            <person name="Tonouchi N."/>
        </authorList>
    </citation>
    <scope>NUCLEOTIDE SEQUENCE</scope>
    <source>
        <strain evidence="1">NBRC 10751</strain>
    </source>
</reference>
<evidence type="ECO:0000313" key="1">
    <source>
        <dbReference type="EMBL" id="GME79508.1"/>
    </source>
</evidence>
<dbReference type="Proteomes" id="UP001165064">
    <property type="component" value="Unassembled WGS sequence"/>
</dbReference>
<accession>A0ACB5T2L0</accession>
<name>A0ACB5T2L0_AMBMO</name>
<proteinExistence type="predicted"/>